<gene>
    <name evidence="1" type="ORF">HMPREF9123_0037</name>
</gene>
<proteinExistence type="predicted"/>
<reference evidence="1 2" key="1">
    <citation type="submission" date="2011-02" db="EMBL/GenBank/DDBJ databases">
        <authorList>
            <person name="Muzny D."/>
            <person name="Qin X."/>
            <person name="Deng J."/>
            <person name="Jiang H."/>
            <person name="Liu Y."/>
            <person name="Qu J."/>
            <person name="Song X.-Z."/>
            <person name="Zhang L."/>
            <person name="Thornton R."/>
            <person name="Coyle M."/>
            <person name="Francisco L."/>
            <person name="Jackson L."/>
            <person name="Javaid M."/>
            <person name="Korchina V."/>
            <person name="Kovar C."/>
            <person name="Mata R."/>
            <person name="Mathew T."/>
            <person name="Ngo R."/>
            <person name="Nguyen L."/>
            <person name="Nguyen N."/>
            <person name="Okwuonu G."/>
            <person name="Ongeri F."/>
            <person name="Pham C."/>
            <person name="Simmons D."/>
            <person name="Wilczek-Boney K."/>
            <person name="Hale W."/>
            <person name="Jakkamsetti A."/>
            <person name="Pham P."/>
            <person name="Ruth R."/>
            <person name="San Lucas F."/>
            <person name="Warren J."/>
            <person name="Zhang J."/>
            <person name="Zhao Z."/>
            <person name="Zhou C."/>
            <person name="Zhu D."/>
            <person name="Lee S."/>
            <person name="Bess C."/>
            <person name="Blankenburg K."/>
            <person name="Forbes L."/>
            <person name="Fu Q."/>
            <person name="Gubbala S."/>
            <person name="Hirani K."/>
            <person name="Jayaseelan J.C."/>
            <person name="Lara F."/>
            <person name="Munidasa M."/>
            <person name="Palculict T."/>
            <person name="Patil S."/>
            <person name="Pu L.-L."/>
            <person name="Saada N."/>
            <person name="Tang L."/>
            <person name="Weissenberger G."/>
            <person name="Zhu Y."/>
            <person name="Hemphill L."/>
            <person name="Shang Y."/>
            <person name="Youmans B."/>
            <person name="Ayvaz T."/>
            <person name="Ross M."/>
            <person name="Santibanez J."/>
            <person name="Aqrawi P."/>
            <person name="Gross S."/>
            <person name="Joshi V."/>
            <person name="Fowler G."/>
            <person name="Nazareth L."/>
            <person name="Reid J."/>
            <person name="Worley K."/>
            <person name="Petrosino J."/>
            <person name="Highlander S."/>
            <person name="Gibbs R."/>
        </authorList>
    </citation>
    <scope>NUCLEOTIDE SEQUENCE [LARGE SCALE GENOMIC DNA]</scope>
    <source>
        <strain evidence="1 2">ATCC BAA-1200</strain>
    </source>
</reference>
<protein>
    <submittedName>
        <fullName evidence="1">Uncharacterized protein</fullName>
    </submittedName>
</protein>
<dbReference type="EMBL" id="AFAY01000002">
    <property type="protein sequence ID" value="EGF12248.1"/>
    <property type="molecule type" value="Genomic_DNA"/>
</dbReference>
<comment type="caution">
    <text evidence="1">The sequence shown here is derived from an EMBL/GenBank/DDBJ whole genome shotgun (WGS) entry which is preliminary data.</text>
</comment>
<dbReference type="OrthoDB" id="8605946at2"/>
<dbReference type="HOGENOM" id="CLU_1842982_0_0_4"/>
<dbReference type="AlphaFoldDB" id="F2B8L7"/>
<accession>F2B8L7</accession>
<dbReference type="RefSeq" id="WP_007341052.1">
    <property type="nucleotide sequence ID" value="NZ_GL878494.1"/>
</dbReference>
<dbReference type="Proteomes" id="UP000004105">
    <property type="component" value="Unassembled WGS sequence"/>
</dbReference>
<name>F2B8L7_9NEIS</name>
<evidence type="ECO:0000313" key="1">
    <source>
        <dbReference type="EMBL" id="EGF12248.1"/>
    </source>
</evidence>
<keyword evidence="2" id="KW-1185">Reference proteome</keyword>
<organism evidence="1 2">
    <name type="scientific">Neisseria bacilliformis ATCC BAA-1200</name>
    <dbReference type="NCBI Taxonomy" id="888742"/>
    <lineage>
        <taxon>Bacteria</taxon>
        <taxon>Pseudomonadati</taxon>
        <taxon>Pseudomonadota</taxon>
        <taxon>Betaproteobacteria</taxon>
        <taxon>Neisseriales</taxon>
        <taxon>Neisseriaceae</taxon>
        <taxon>Neisseria</taxon>
    </lineage>
</organism>
<evidence type="ECO:0000313" key="2">
    <source>
        <dbReference type="Proteomes" id="UP000004105"/>
    </source>
</evidence>
<sequence>MQPEHFMQLHRSIERLHGVSPLWPAVLAYCIAQCGGFMEQLTLGEADSSSVLVAQTAALLDALPADSSDRTLAQALTTGFDGFYWHACGTAAGRTVHWNSLHEPFFAFCARTAVSELAQLSVSHADEAEAASWLLTAATGGALCR</sequence>